<comment type="caution">
    <text evidence="3">The sequence shown here is derived from an EMBL/GenBank/DDBJ whole genome shotgun (WGS) entry which is preliminary data.</text>
</comment>
<keyword evidence="4" id="KW-1185">Reference proteome</keyword>
<dbReference type="EMBL" id="SACN01000001">
    <property type="protein sequence ID" value="RVT93101.1"/>
    <property type="molecule type" value="Genomic_DNA"/>
</dbReference>
<dbReference type="AlphaFoldDB" id="A0A437M5U5"/>
<feature type="signal peptide" evidence="2">
    <location>
        <begin position="1"/>
        <end position="19"/>
    </location>
</feature>
<gene>
    <name evidence="3" type="ORF">EOD43_04175</name>
</gene>
<proteinExistence type="predicted"/>
<dbReference type="Proteomes" id="UP000282971">
    <property type="component" value="Unassembled WGS sequence"/>
</dbReference>
<dbReference type="PROSITE" id="PS51257">
    <property type="entry name" value="PROKAR_LIPOPROTEIN"/>
    <property type="match status" value="1"/>
</dbReference>
<feature type="chain" id="PRO_5019387049" description="C-type lysozyme inhibitor domain-containing protein" evidence="2">
    <location>
        <begin position="20"/>
        <end position="125"/>
    </location>
</feature>
<evidence type="ECO:0008006" key="5">
    <source>
        <dbReference type="Google" id="ProtNLM"/>
    </source>
</evidence>
<name>A0A437M5U5_9SPHN</name>
<reference evidence="3 4" key="1">
    <citation type="submission" date="2019-01" db="EMBL/GenBank/DDBJ databases">
        <authorList>
            <person name="Chen W.-M."/>
        </authorList>
    </citation>
    <scope>NUCLEOTIDE SEQUENCE [LARGE SCALE GENOMIC DNA]</scope>
    <source>
        <strain evidence="3 4">CCP-7</strain>
    </source>
</reference>
<dbReference type="OrthoDB" id="7433355at2"/>
<sequence>MTVALKALALFAAMTPALGGCSKPKDPPPPSEAQVHSIDSGMESGEIGWHPYRCSDGKPLLVEFKDNGLQISLRGPKMANSITLSAPAQGLQYVGDASTATLAGAKLILAGAGVGDRTCMRASVN</sequence>
<organism evidence="3 4">
    <name type="scientific">Sphingomonas crocodyli</name>
    <dbReference type="NCBI Taxonomy" id="1979270"/>
    <lineage>
        <taxon>Bacteria</taxon>
        <taxon>Pseudomonadati</taxon>
        <taxon>Pseudomonadota</taxon>
        <taxon>Alphaproteobacteria</taxon>
        <taxon>Sphingomonadales</taxon>
        <taxon>Sphingomonadaceae</taxon>
        <taxon>Sphingomonas</taxon>
    </lineage>
</organism>
<feature type="region of interest" description="Disordered" evidence="1">
    <location>
        <begin position="20"/>
        <end position="44"/>
    </location>
</feature>
<evidence type="ECO:0000256" key="2">
    <source>
        <dbReference type="SAM" id="SignalP"/>
    </source>
</evidence>
<protein>
    <recommendedName>
        <fullName evidence="5">C-type lysozyme inhibitor domain-containing protein</fullName>
    </recommendedName>
</protein>
<dbReference type="RefSeq" id="WP_127741375.1">
    <property type="nucleotide sequence ID" value="NZ_SACN01000001.1"/>
</dbReference>
<keyword evidence="2" id="KW-0732">Signal</keyword>
<accession>A0A437M5U5</accession>
<evidence type="ECO:0000313" key="3">
    <source>
        <dbReference type="EMBL" id="RVT93101.1"/>
    </source>
</evidence>
<evidence type="ECO:0000256" key="1">
    <source>
        <dbReference type="SAM" id="MobiDB-lite"/>
    </source>
</evidence>
<evidence type="ECO:0000313" key="4">
    <source>
        <dbReference type="Proteomes" id="UP000282971"/>
    </source>
</evidence>